<comment type="caution">
    <text evidence="2">The sequence shown here is derived from an EMBL/GenBank/DDBJ whole genome shotgun (WGS) entry which is preliminary data.</text>
</comment>
<dbReference type="EMBL" id="JACEEZ010004806">
    <property type="protein sequence ID" value="KAG0726113.1"/>
    <property type="molecule type" value="Genomic_DNA"/>
</dbReference>
<evidence type="ECO:0000256" key="1">
    <source>
        <dbReference type="SAM" id="MobiDB-lite"/>
    </source>
</evidence>
<keyword evidence="3" id="KW-1185">Reference proteome</keyword>
<dbReference type="Proteomes" id="UP000770661">
    <property type="component" value="Unassembled WGS sequence"/>
</dbReference>
<accession>A0A8J4YDS2</accession>
<evidence type="ECO:0000313" key="3">
    <source>
        <dbReference type="Proteomes" id="UP000770661"/>
    </source>
</evidence>
<name>A0A8J4YDS2_CHIOP</name>
<evidence type="ECO:0000313" key="2">
    <source>
        <dbReference type="EMBL" id="KAG0726113.1"/>
    </source>
</evidence>
<dbReference type="AlphaFoldDB" id="A0A8J4YDS2"/>
<reference evidence="2" key="1">
    <citation type="submission" date="2020-07" db="EMBL/GenBank/DDBJ databases">
        <title>The High-quality genome of the commercially important snow crab, Chionoecetes opilio.</title>
        <authorList>
            <person name="Jeong J.-H."/>
            <person name="Ryu S."/>
        </authorList>
    </citation>
    <scope>NUCLEOTIDE SEQUENCE</scope>
    <source>
        <strain evidence="2">MADBK_172401_WGS</strain>
        <tissue evidence="2">Digestive gland</tissue>
    </source>
</reference>
<gene>
    <name evidence="2" type="ORF">GWK47_037244</name>
</gene>
<feature type="compositionally biased region" description="Basic and acidic residues" evidence="1">
    <location>
        <begin position="107"/>
        <end position="116"/>
    </location>
</feature>
<protein>
    <submittedName>
        <fullName evidence="2">Uncharacterized protein</fullName>
    </submittedName>
</protein>
<feature type="region of interest" description="Disordered" evidence="1">
    <location>
        <begin position="103"/>
        <end position="160"/>
    </location>
</feature>
<sequence>MALRGSRRTRAIFFFGALWYHRRGEPKTRKRAYGPSCSKGSNPFFAAWRHSEIGRRGEQKRGAIVAMVCDLVIPFFGVWSVRNEGREVLENRRLRAALGKMCQGQEGARRRGDGRKTVLVGDEQTSPPGIPSKIVGGGKSTPKIGDPSAPTKDPKKARQA</sequence>
<organism evidence="2 3">
    <name type="scientific">Chionoecetes opilio</name>
    <name type="common">Atlantic snow crab</name>
    <name type="synonym">Cancer opilio</name>
    <dbReference type="NCBI Taxonomy" id="41210"/>
    <lineage>
        <taxon>Eukaryota</taxon>
        <taxon>Metazoa</taxon>
        <taxon>Ecdysozoa</taxon>
        <taxon>Arthropoda</taxon>
        <taxon>Crustacea</taxon>
        <taxon>Multicrustacea</taxon>
        <taxon>Malacostraca</taxon>
        <taxon>Eumalacostraca</taxon>
        <taxon>Eucarida</taxon>
        <taxon>Decapoda</taxon>
        <taxon>Pleocyemata</taxon>
        <taxon>Brachyura</taxon>
        <taxon>Eubrachyura</taxon>
        <taxon>Majoidea</taxon>
        <taxon>Majidae</taxon>
        <taxon>Chionoecetes</taxon>
    </lineage>
</organism>
<proteinExistence type="predicted"/>